<evidence type="ECO:0000256" key="7">
    <source>
        <dbReference type="SAM" id="Phobius"/>
    </source>
</evidence>
<dbReference type="PANTHER" id="PTHR30176">
    <property type="entry name" value="FERREDOXIN-TYPE PROTEIN NAPH"/>
    <property type="match status" value="1"/>
</dbReference>
<keyword evidence="4" id="KW-0249">Electron transport</keyword>
<evidence type="ECO:0000256" key="6">
    <source>
        <dbReference type="ARBA" id="ARBA00023014"/>
    </source>
</evidence>
<dbReference type="InterPro" id="IPR017896">
    <property type="entry name" value="4Fe4S_Fe-S-bd"/>
</dbReference>
<protein>
    <submittedName>
        <fullName evidence="10">Ferredoxin-type protein NapH</fullName>
    </submittedName>
</protein>
<evidence type="ECO:0000259" key="9">
    <source>
        <dbReference type="PROSITE" id="PS51379"/>
    </source>
</evidence>
<keyword evidence="3" id="KW-0479">Metal-binding</keyword>
<feature type="transmembrane region" description="Helical" evidence="7">
    <location>
        <begin position="173"/>
        <end position="197"/>
    </location>
</feature>
<feature type="domain" description="4Fe-4S ferredoxin-type" evidence="9">
    <location>
        <begin position="258"/>
        <end position="289"/>
    </location>
</feature>
<sequence length="310" mass="33260">MKTNKLRIIIPLAILAIAGIAFAAHQSLGTLSALGWQDISVLCPIGALGTLLASKTLVPHVLISLVLAVIGIVVLGRAFCGWICPVPVWRKLRYLFHKQDPSLKGKAKINPDSPLTEKEQKALHASCGNICHARKPSDSRHIVLGAGLLSAAIFGFPVFCLICPIGLSFALVFTVILLFGGGDVTWSVVFIPVLLLVEVVFFRKWCSHVCPVGALMSLVSRANRTLRIRVDHAKCIEDTRGVKCGRCSQVCNVGINPRHPELGAGMHECTKCHACVESCPGNAITMPFLPKGNGESPAAEPVVITDNIEK</sequence>
<dbReference type="GO" id="GO:0046872">
    <property type="term" value="F:metal ion binding"/>
    <property type="evidence" value="ECO:0007669"/>
    <property type="project" value="UniProtKB-KW"/>
</dbReference>
<dbReference type="PATRIC" id="fig|79604.3.peg.1375"/>
<dbReference type="KEGG" id="ddt:AAY81_06800"/>
<dbReference type="RefSeq" id="WP_066663057.1">
    <property type="nucleotide sequence ID" value="NZ_CP011402.1"/>
</dbReference>
<feature type="transmembrane region" description="Helical" evidence="7">
    <location>
        <begin position="61"/>
        <end position="84"/>
    </location>
</feature>
<evidence type="ECO:0000256" key="5">
    <source>
        <dbReference type="ARBA" id="ARBA00023004"/>
    </source>
</evidence>
<dbReference type="PROSITE" id="PS51379">
    <property type="entry name" value="4FE4S_FER_2"/>
    <property type="match status" value="1"/>
</dbReference>
<dbReference type="InterPro" id="IPR017900">
    <property type="entry name" value="4Fe4S_Fe_S_CS"/>
</dbReference>
<keyword evidence="7" id="KW-0812">Transmembrane</keyword>
<dbReference type="PROSITE" id="PS00198">
    <property type="entry name" value="4FE4S_FER_1"/>
    <property type="match status" value="1"/>
</dbReference>
<keyword evidence="11" id="KW-1185">Reference proteome</keyword>
<dbReference type="Pfam" id="PF12801">
    <property type="entry name" value="Fer4_5"/>
    <property type="match status" value="2"/>
</dbReference>
<evidence type="ECO:0000313" key="11">
    <source>
        <dbReference type="Proteomes" id="UP000182975"/>
    </source>
</evidence>
<evidence type="ECO:0000256" key="4">
    <source>
        <dbReference type="ARBA" id="ARBA00022982"/>
    </source>
</evidence>
<dbReference type="Proteomes" id="UP000182975">
    <property type="component" value="Unassembled WGS sequence"/>
</dbReference>
<reference evidence="11" key="1">
    <citation type="submission" date="2016-10" db="EMBL/GenBank/DDBJ databases">
        <authorList>
            <person name="Varghese N."/>
        </authorList>
    </citation>
    <scope>NUCLEOTIDE SEQUENCE [LARGE SCALE GENOMIC DNA]</scope>
    <source>
        <strain evidence="11">DSM 21843</strain>
    </source>
</reference>
<proteinExistence type="predicted"/>
<gene>
    <name evidence="10" type="ORF">SAMN02910314_00925</name>
</gene>
<dbReference type="EMBL" id="FOEC01000004">
    <property type="protein sequence ID" value="SEO70256.1"/>
    <property type="molecule type" value="Genomic_DNA"/>
</dbReference>
<evidence type="ECO:0000313" key="10">
    <source>
        <dbReference type="EMBL" id="SEO70256.1"/>
    </source>
</evidence>
<keyword evidence="2" id="KW-0004">4Fe-4S</keyword>
<dbReference type="STRING" id="79604.AAY81_06800"/>
<dbReference type="GO" id="GO:0005886">
    <property type="term" value="C:plasma membrane"/>
    <property type="evidence" value="ECO:0007669"/>
    <property type="project" value="TreeGrafter"/>
</dbReference>
<organism evidence="10 11">
    <name type="scientific">Denitrobacterium detoxificans</name>
    <dbReference type="NCBI Taxonomy" id="79604"/>
    <lineage>
        <taxon>Bacteria</taxon>
        <taxon>Bacillati</taxon>
        <taxon>Actinomycetota</taxon>
        <taxon>Coriobacteriia</taxon>
        <taxon>Eggerthellales</taxon>
        <taxon>Eggerthellaceae</taxon>
        <taxon>Denitrobacterium</taxon>
    </lineage>
</organism>
<evidence type="ECO:0000256" key="8">
    <source>
        <dbReference type="SAM" id="SignalP"/>
    </source>
</evidence>
<keyword evidence="7" id="KW-1133">Transmembrane helix</keyword>
<dbReference type="AlphaFoldDB" id="A0A172RYU1"/>
<evidence type="ECO:0000256" key="1">
    <source>
        <dbReference type="ARBA" id="ARBA00022448"/>
    </source>
</evidence>
<keyword evidence="1" id="KW-0813">Transport</keyword>
<feature type="transmembrane region" description="Helical" evidence="7">
    <location>
        <begin position="142"/>
        <end position="167"/>
    </location>
</feature>
<dbReference type="Pfam" id="PF00037">
    <property type="entry name" value="Fer4"/>
    <property type="match status" value="1"/>
</dbReference>
<keyword evidence="5" id="KW-0408">Iron</keyword>
<dbReference type="GO" id="GO:0051539">
    <property type="term" value="F:4 iron, 4 sulfur cluster binding"/>
    <property type="evidence" value="ECO:0007669"/>
    <property type="project" value="UniProtKB-KW"/>
</dbReference>
<keyword evidence="8" id="KW-0732">Signal</keyword>
<dbReference type="Gene3D" id="3.30.70.20">
    <property type="match status" value="1"/>
</dbReference>
<keyword evidence="7" id="KW-0472">Membrane</keyword>
<name>A0A172RYU1_9ACTN</name>
<dbReference type="SUPFAM" id="SSF54862">
    <property type="entry name" value="4Fe-4S ferredoxins"/>
    <property type="match status" value="1"/>
</dbReference>
<evidence type="ECO:0000256" key="3">
    <source>
        <dbReference type="ARBA" id="ARBA00022723"/>
    </source>
</evidence>
<dbReference type="OrthoDB" id="3174284at2"/>
<keyword evidence="6" id="KW-0411">Iron-sulfur</keyword>
<dbReference type="InterPro" id="IPR051684">
    <property type="entry name" value="Electron_Trans/Redox"/>
</dbReference>
<accession>A0A172RYU1</accession>
<feature type="chain" id="PRO_5010452193" evidence="8">
    <location>
        <begin position="24"/>
        <end position="310"/>
    </location>
</feature>
<dbReference type="PANTHER" id="PTHR30176:SF3">
    <property type="entry name" value="FERREDOXIN-TYPE PROTEIN NAPH"/>
    <property type="match status" value="1"/>
</dbReference>
<feature type="signal peptide" evidence="8">
    <location>
        <begin position="1"/>
        <end position="23"/>
    </location>
</feature>
<evidence type="ECO:0000256" key="2">
    <source>
        <dbReference type="ARBA" id="ARBA00022485"/>
    </source>
</evidence>